<dbReference type="InterPro" id="IPR011993">
    <property type="entry name" value="PH-like_dom_sf"/>
</dbReference>
<evidence type="ECO:0000256" key="2">
    <source>
        <dbReference type="ARBA" id="ARBA00004496"/>
    </source>
</evidence>
<evidence type="ECO:0000256" key="3">
    <source>
        <dbReference type="ARBA" id="ARBA00022490"/>
    </source>
</evidence>
<evidence type="ECO:0000256" key="4">
    <source>
        <dbReference type="ARBA" id="ARBA00023242"/>
    </source>
</evidence>
<dbReference type="Pfam" id="PF03517">
    <property type="entry name" value="Voldacs"/>
    <property type="match status" value="1"/>
</dbReference>
<evidence type="ECO:0000313" key="7">
    <source>
        <dbReference type="Proteomes" id="UP000320762"/>
    </source>
</evidence>
<organism evidence="6 7">
    <name type="scientific">Schizophyllum amplum</name>
    <dbReference type="NCBI Taxonomy" id="97359"/>
    <lineage>
        <taxon>Eukaryota</taxon>
        <taxon>Fungi</taxon>
        <taxon>Dikarya</taxon>
        <taxon>Basidiomycota</taxon>
        <taxon>Agaricomycotina</taxon>
        <taxon>Agaricomycetes</taxon>
        <taxon>Agaricomycetidae</taxon>
        <taxon>Agaricales</taxon>
        <taxon>Schizophyllaceae</taxon>
        <taxon>Schizophyllum</taxon>
    </lineage>
</organism>
<comment type="caution">
    <text evidence="6">The sequence shown here is derived from an EMBL/GenBank/DDBJ whole genome shotgun (WGS) entry which is preliminary data.</text>
</comment>
<dbReference type="OrthoDB" id="19714at2759"/>
<dbReference type="Gene3D" id="2.30.29.30">
    <property type="entry name" value="Pleckstrin-homology domain (PH domain)/Phosphotyrosine-binding domain (PTB)"/>
    <property type="match status" value="1"/>
</dbReference>
<dbReference type="STRING" id="97359.A0A550CJ93"/>
<dbReference type="Proteomes" id="UP000320762">
    <property type="component" value="Unassembled WGS sequence"/>
</dbReference>
<name>A0A550CJ93_9AGAR</name>
<dbReference type="GO" id="GO:0045292">
    <property type="term" value="P:mRNA cis splicing, via spliceosome"/>
    <property type="evidence" value="ECO:0007669"/>
    <property type="project" value="TreeGrafter"/>
</dbReference>
<dbReference type="PANTHER" id="PTHR21399:SF0">
    <property type="entry name" value="METHYLOSOME SUBUNIT PICLN"/>
    <property type="match status" value="1"/>
</dbReference>
<dbReference type="AlphaFoldDB" id="A0A550CJ93"/>
<comment type="subcellular location">
    <subcellularLocation>
        <location evidence="2">Cytoplasm</location>
    </subcellularLocation>
    <subcellularLocation>
        <location evidence="1">Nucleus</location>
    </subcellularLocation>
</comment>
<sequence length="236" mass="24994">MPCTTITSIPAFATLEEHRALTGSTPASFSEIQPVLRHKEDNVSVTLDPPLDGFSAEDGARGTLYVIESALYFMSFTSGRGLQIDYPAITLHAISRAESGPCVYCQIDDTAGQAAANGVAEETQEYTDMRELTIIPQQAESLEPIFEALSLCASLHPDPNDDDDDAMLDDALIDGQAGEFETFTGGEDEELSEVGRAALAHLESIIVYPEGQKPAANGADGVSPEGSPGPEEKASA</sequence>
<feature type="region of interest" description="Disordered" evidence="5">
    <location>
        <begin position="211"/>
        <end position="236"/>
    </location>
</feature>
<dbReference type="GO" id="GO:0034715">
    <property type="term" value="C:pICln-Sm protein complex"/>
    <property type="evidence" value="ECO:0007669"/>
    <property type="project" value="TreeGrafter"/>
</dbReference>
<accession>A0A550CJ93</accession>
<keyword evidence="3" id="KW-0963">Cytoplasm</keyword>
<protein>
    <submittedName>
        <fullName evidence="6">Regulator of volume decrease after cellular swelling-domain-containing protein</fullName>
    </submittedName>
</protein>
<evidence type="ECO:0000256" key="5">
    <source>
        <dbReference type="SAM" id="MobiDB-lite"/>
    </source>
</evidence>
<dbReference type="PANTHER" id="PTHR21399">
    <property type="entry name" value="CHLORIDE CONDUCTANCE REGULATORY PROTEIN ICLN"/>
    <property type="match status" value="1"/>
</dbReference>
<evidence type="ECO:0000256" key="1">
    <source>
        <dbReference type="ARBA" id="ARBA00004123"/>
    </source>
</evidence>
<gene>
    <name evidence="6" type="ORF">BD626DRAFT_490262</name>
</gene>
<proteinExistence type="predicted"/>
<dbReference type="GO" id="GO:0000387">
    <property type="term" value="P:spliceosomal snRNP assembly"/>
    <property type="evidence" value="ECO:0007669"/>
    <property type="project" value="TreeGrafter"/>
</dbReference>
<dbReference type="EMBL" id="VDMD01000006">
    <property type="protein sequence ID" value="TRM64891.1"/>
    <property type="molecule type" value="Genomic_DNA"/>
</dbReference>
<reference evidence="6 7" key="1">
    <citation type="journal article" date="2019" name="New Phytol.">
        <title>Comparative genomics reveals unique wood-decay strategies and fruiting body development in the Schizophyllaceae.</title>
        <authorList>
            <person name="Almasi E."/>
            <person name="Sahu N."/>
            <person name="Krizsan K."/>
            <person name="Balint B."/>
            <person name="Kovacs G.M."/>
            <person name="Kiss B."/>
            <person name="Cseklye J."/>
            <person name="Drula E."/>
            <person name="Henrissat B."/>
            <person name="Nagy I."/>
            <person name="Chovatia M."/>
            <person name="Adam C."/>
            <person name="LaButti K."/>
            <person name="Lipzen A."/>
            <person name="Riley R."/>
            <person name="Grigoriev I.V."/>
            <person name="Nagy L.G."/>
        </authorList>
    </citation>
    <scope>NUCLEOTIDE SEQUENCE [LARGE SCALE GENOMIC DNA]</scope>
    <source>
        <strain evidence="6 7">NL-1724</strain>
    </source>
</reference>
<evidence type="ECO:0000313" key="6">
    <source>
        <dbReference type="EMBL" id="TRM64891.1"/>
    </source>
</evidence>
<keyword evidence="7" id="KW-1185">Reference proteome</keyword>
<keyword evidence="4" id="KW-0539">Nucleus</keyword>
<dbReference type="GO" id="GO:0005829">
    <property type="term" value="C:cytosol"/>
    <property type="evidence" value="ECO:0007669"/>
    <property type="project" value="TreeGrafter"/>
</dbReference>
<dbReference type="GO" id="GO:0005681">
    <property type="term" value="C:spliceosomal complex"/>
    <property type="evidence" value="ECO:0007669"/>
    <property type="project" value="TreeGrafter"/>
</dbReference>
<dbReference type="InterPro" id="IPR039924">
    <property type="entry name" value="ICln/Lot5/Saf5"/>
</dbReference>